<dbReference type="Proteomes" id="UP000199013">
    <property type="component" value="Unassembled WGS sequence"/>
</dbReference>
<proteinExistence type="predicted"/>
<keyword evidence="2" id="KW-1185">Reference proteome</keyword>
<name>A0A1C3NVF1_9ACTN</name>
<evidence type="ECO:0000313" key="2">
    <source>
        <dbReference type="Proteomes" id="UP000199013"/>
    </source>
</evidence>
<dbReference type="EMBL" id="FLUV01000546">
    <property type="protein sequence ID" value="SBW19385.1"/>
    <property type="molecule type" value="Genomic_DNA"/>
</dbReference>
<sequence>MRYGHPLAGVTAVDGVSARLVSEHALEPVFWISVTMPGFLPRREATWQARIQATVRKVGPSSGREAKRP</sequence>
<evidence type="ECO:0000313" key="1">
    <source>
        <dbReference type="EMBL" id="SBW19385.1"/>
    </source>
</evidence>
<organism evidence="1 2">
    <name type="scientific">Candidatus Protofrankia californiensis</name>
    <dbReference type="NCBI Taxonomy" id="1839754"/>
    <lineage>
        <taxon>Bacteria</taxon>
        <taxon>Bacillati</taxon>
        <taxon>Actinomycetota</taxon>
        <taxon>Actinomycetes</taxon>
        <taxon>Frankiales</taxon>
        <taxon>Frankiaceae</taxon>
        <taxon>Protofrankia</taxon>
    </lineage>
</organism>
<reference evidence="2" key="1">
    <citation type="submission" date="2016-02" db="EMBL/GenBank/DDBJ databases">
        <authorList>
            <person name="Wibberg D."/>
        </authorList>
    </citation>
    <scope>NUCLEOTIDE SEQUENCE [LARGE SCALE GENOMIC DNA]</scope>
</reference>
<gene>
    <name evidence="1" type="ORF">FDG2_1306</name>
</gene>
<dbReference type="AlphaFoldDB" id="A0A1C3NVF1"/>
<protein>
    <submittedName>
        <fullName evidence="1">Uncharacterized protein</fullName>
    </submittedName>
</protein>
<accession>A0A1C3NVF1</accession>